<feature type="transmembrane region" description="Helical" evidence="1">
    <location>
        <begin position="58"/>
        <end position="82"/>
    </location>
</feature>
<accession>A0ABY5VT49</accession>
<proteinExistence type="predicted"/>
<keyword evidence="1" id="KW-0472">Membrane</keyword>
<dbReference type="NCBIfam" id="TIGR00792">
    <property type="entry name" value="gph"/>
    <property type="match status" value="1"/>
</dbReference>
<organism evidence="2 3">
    <name type="scientific">Dactylosporangium fulvum</name>
    <dbReference type="NCBI Taxonomy" id="53359"/>
    <lineage>
        <taxon>Bacteria</taxon>
        <taxon>Bacillati</taxon>
        <taxon>Actinomycetota</taxon>
        <taxon>Actinomycetes</taxon>
        <taxon>Micromonosporales</taxon>
        <taxon>Micromonosporaceae</taxon>
        <taxon>Dactylosporangium</taxon>
    </lineage>
</organism>
<gene>
    <name evidence="2" type="ORF">Dfulv_34705</name>
</gene>
<evidence type="ECO:0000313" key="3">
    <source>
        <dbReference type="Proteomes" id="UP001059617"/>
    </source>
</evidence>
<sequence>MTAALVGPFTRRESFAAVAGSQEHVGESSMSRTARAESTTTAVALSSEVRIPGLGERLAYGAGDVASNLVFIAVSAFLTFFYTDVVGIAAGTVGTIFLISRILAALFDLAVGIAMEKLSLLGGKALPWLKWLGVPFGLSVALMFSAPGLGETGKIVYAFLTFNLCATVIYSAINIPYGVLASLMTKDQYGRALLNTFRMVGCYVGSIAITAATLPMVKAFGGGSLAWTYTFAIVGVLVAALFLVTYRFCKEVVAPAHDGEDTAELPRRQPVKVGATLRSLLGNRHWVILLAFGVVLNILLSLPAVSMYYAKYILRDESIATGVLTLRMVAELCGVLLAVPVVRRWGKRNACLVACVAIVAGQLVVAGSPLQLPVVMAGQAVAGLGAGAILGSIFAMIGDVIEHEEWRSHVRADGMVYSGISVGQKIGAGLGSTIIGAVLSLSGYAPNGVGGAQPDSALSAMSFLFIWLPAIAAVVMALLLIGYTLDKRYASIVAELAERRADTSAGDLPRD</sequence>
<feature type="transmembrane region" description="Helical" evidence="1">
    <location>
        <begin position="380"/>
        <end position="401"/>
    </location>
</feature>
<feature type="transmembrane region" description="Helical" evidence="1">
    <location>
        <begin position="349"/>
        <end position="368"/>
    </location>
</feature>
<dbReference type="EMBL" id="CP073720">
    <property type="protein sequence ID" value="UWP80286.1"/>
    <property type="molecule type" value="Genomic_DNA"/>
</dbReference>
<reference evidence="2" key="2">
    <citation type="submission" date="2022-09" db="EMBL/GenBank/DDBJ databases">
        <title>Biosynthetic gene clusters of Dactylosporangioum fulvum.</title>
        <authorList>
            <person name="Caradec T."/>
        </authorList>
    </citation>
    <scope>NUCLEOTIDE SEQUENCE</scope>
    <source>
        <strain evidence="2">NRRL B-16292</strain>
    </source>
</reference>
<reference evidence="2" key="1">
    <citation type="submission" date="2021-04" db="EMBL/GenBank/DDBJ databases">
        <authorList>
            <person name="Hartkoorn R.C."/>
            <person name="Beaudoing E."/>
            <person name="Hot D."/>
        </authorList>
    </citation>
    <scope>NUCLEOTIDE SEQUENCE</scope>
    <source>
        <strain evidence="2">NRRL B-16292</strain>
    </source>
</reference>
<feature type="transmembrane region" description="Helical" evidence="1">
    <location>
        <begin position="155"/>
        <end position="180"/>
    </location>
</feature>
<dbReference type="SUPFAM" id="SSF103473">
    <property type="entry name" value="MFS general substrate transporter"/>
    <property type="match status" value="1"/>
</dbReference>
<dbReference type="CDD" id="cd17332">
    <property type="entry name" value="MFS_MelB_like"/>
    <property type="match status" value="1"/>
</dbReference>
<keyword evidence="1" id="KW-1133">Transmembrane helix</keyword>
<dbReference type="Gene3D" id="1.20.1250.20">
    <property type="entry name" value="MFS general substrate transporter like domains"/>
    <property type="match status" value="1"/>
</dbReference>
<dbReference type="Pfam" id="PF13347">
    <property type="entry name" value="MFS_2"/>
    <property type="match status" value="1"/>
</dbReference>
<dbReference type="InterPro" id="IPR036259">
    <property type="entry name" value="MFS_trans_sf"/>
</dbReference>
<feature type="transmembrane region" description="Helical" evidence="1">
    <location>
        <begin position="226"/>
        <end position="246"/>
    </location>
</feature>
<evidence type="ECO:0000256" key="1">
    <source>
        <dbReference type="SAM" id="Phobius"/>
    </source>
</evidence>
<feature type="transmembrane region" description="Helical" evidence="1">
    <location>
        <begin position="322"/>
        <end position="342"/>
    </location>
</feature>
<dbReference type="InterPro" id="IPR001927">
    <property type="entry name" value="Na/Gal_symport"/>
</dbReference>
<dbReference type="Proteomes" id="UP001059617">
    <property type="component" value="Chromosome"/>
</dbReference>
<name>A0ABY5VT49_9ACTN</name>
<keyword evidence="1" id="KW-0812">Transmembrane</keyword>
<feature type="transmembrane region" description="Helical" evidence="1">
    <location>
        <begin position="422"/>
        <end position="445"/>
    </location>
</feature>
<dbReference type="PANTHER" id="PTHR11328">
    <property type="entry name" value="MAJOR FACILITATOR SUPERFAMILY DOMAIN-CONTAINING PROTEIN"/>
    <property type="match status" value="1"/>
</dbReference>
<evidence type="ECO:0000313" key="2">
    <source>
        <dbReference type="EMBL" id="UWP80286.1"/>
    </source>
</evidence>
<feature type="transmembrane region" description="Helical" evidence="1">
    <location>
        <begin position="88"/>
        <end position="107"/>
    </location>
</feature>
<protein>
    <submittedName>
        <fullName evidence="2">Glycoside-pentoside-hexuronide (GPH):cation symporter</fullName>
    </submittedName>
</protein>
<dbReference type="InterPro" id="IPR039672">
    <property type="entry name" value="MFS_2"/>
</dbReference>
<keyword evidence="3" id="KW-1185">Reference proteome</keyword>
<feature type="transmembrane region" description="Helical" evidence="1">
    <location>
        <begin position="192"/>
        <end position="214"/>
    </location>
</feature>
<dbReference type="RefSeq" id="WP_259858044.1">
    <property type="nucleotide sequence ID" value="NZ_BAAAST010000007.1"/>
</dbReference>
<dbReference type="PANTHER" id="PTHR11328:SF24">
    <property type="entry name" value="MAJOR FACILITATOR SUPERFAMILY (MFS) PROFILE DOMAIN-CONTAINING PROTEIN"/>
    <property type="match status" value="1"/>
</dbReference>
<feature type="transmembrane region" description="Helical" evidence="1">
    <location>
        <begin position="457"/>
        <end position="481"/>
    </location>
</feature>
<feature type="transmembrane region" description="Helical" evidence="1">
    <location>
        <begin position="128"/>
        <end position="149"/>
    </location>
</feature>
<feature type="transmembrane region" description="Helical" evidence="1">
    <location>
        <begin position="286"/>
        <end position="310"/>
    </location>
</feature>